<dbReference type="Gene3D" id="3.40.120.10">
    <property type="entry name" value="Alpha-D-Glucose-1,6-Bisphosphate, subunit A, domain 3"/>
    <property type="match status" value="3"/>
</dbReference>
<dbReference type="FunFam" id="3.40.120.10:FF:000002">
    <property type="entry name" value="Phosphoglucosamine mutase"/>
    <property type="match status" value="1"/>
</dbReference>
<feature type="domain" description="Alpha-D-phosphohexomutase alpha/beta/alpha" evidence="15">
    <location>
        <begin position="257"/>
        <end position="369"/>
    </location>
</feature>
<dbReference type="RefSeq" id="WP_093310463.1">
    <property type="nucleotide sequence ID" value="NZ_FNPV01000001.1"/>
</dbReference>
<dbReference type="Proteomes" id="UP000199230">
    <property type="component" value="Unassembled WGS sequence"/>
</dbReference>
<dbReference type="PANTHER" id="PTHR42946:SF1">
    <property type="entry name" value="PHOSPHOGLUCOMUTASE (ALPHA-D-GLUCOSE-1,6-BISPHOSPHATE-DEPENDENT)"/>
    <property type="match status" value="1"/>
</dbReference>
<dbReference type="SUPFAM" id="SSF53738">
    <property type="entry name" value="Phosphoglucomutase, first 3 domains"/>
    <property type="match status" value="3"/>
</dbReference>
<dbReference type="PRINTS" id="PR00509">
    <property type="entry name" value="PGMPMM"/>
</dbReference>
<evidence type="ECO:0000256" key="2">
    <source>
        <dbReference type="ARBA" id="ARBA00022553"/>
    </source>
</evidence>
<dbReference type="PANTHER" id="PTHR42946">
    <property type="entry name" value="PHOSPHOHEXOSE MUTASE"/>
    <property type="match status" value="1"/>
</dbReference>
<dbReference type="EC" id="5.4.2.10" evidence="7 9"/>
<sequence>MARLFGTDGVRGIAGEELTAERAYKMAKACAGVMLETFHKPMVIIGKDTRRSCDMLEASLSAGFFSMGVDVASVGVIPTPGVAYLTKSTQASCGVMISASHNPAEYNGIKFFNSEGFKLDDQLEDKIEEMMKDPIKMSTSVESKNMGKWRQKEVDVDQYVKHLKESAAGDYSSFTITIDTANGAAFRIAPEVFAALGAKIHVINDQPDGLNINKDSGSTYVKNLQKKVVETNSHFGFAYDGDADRLIAVDEKGAMVDGDKIMALLALRLKEKNKLPHNTLVTTVMSNLGLELALKEHGCKLVRTKVGDRYVIEEMKKSNFVLGGEQSGHIIYSEQSTTGDGLLTSLMLASLLLEKKEPLSQLASVMKSYPQVLVNAKVENSKKHEYLNDPEICKEISLLESKMDGKGRILIRPSGTEALVRVMLEGENQEELNSMARGLADTIQKRLG</sequence>
<feature type="domain" description="Alpha-D-phosphohexomutase C-terminal" evidence="12">
    <location>
        <begin position="373"/>
        <end position="440"/>
    </location>
</feature>
<dbReference type="InterPro" id="IPR005844">
    <property type="entry name" value="A-D-PHexomutase_a/b/a-I"/>
</dbReference>
<evidence type="ECO:0000259" key="13">
    <source>
        <dbReference type="Pfam" id="PF02878"/>
    </source>
</evidence>
<feature type="modified residue" description="Phosphoserine" evidence="9">
    <location>
        <position position="100"/>
    </location>
</feature>
<comment type="catalytic activity">
    <reaction evidence="6 9 11">
        <text>alpha-D-glucosamine 1-phosphate = D-glucosamine 6-phosphate</text>
        <dbReference type="Rhea" id="RHEA:23424"/>
        <dbReference type="ChEBI" id="CHEBI:58516"/>
        <dbReference type="ChEBI" id="CHEBI:58725"/>
        <dbReference type="EC" id="5.4.2.10"/>
    </reaction>
</comment>
<feature type="binding site" evidence="9">
    <location>
        <position position="242"/>
    </location>
    <ligand>
        <name>Mg(2+)</name>
        <dbReference type="ChEBI" id="CHEBI:18420"/>
    </ligand>
</feature>
<dbReference type="FunFam" id="3.40.120.10:FF:000001">
    <property type="entry name" value="Phosphoglucosamine mutase"/>
    <property type="match status" value="1"/>
</dbReference>
<dbReference type="CDD" id="cd05802">
    <property type="entry name" value="GlmM"/>
    <property type="match status" value="1"/>
</dbReference>
<evidence type="ECO:0000313" key="16">
    <source>
        <dbReference type="EMBL" id="SDY34594.1"/>
    </source>
</evidence>
<dbReference type="NCBIfam" id="NF008139">
    <property type="entry name" value="PRK10887.1"/>
    <property type="match status" value="1"/>
</dbReference>
<evidence type="ECO:0000259" key="12">
    <source>
        <dbReference type="Pfam" id="PF00408"/>
    </source>
</evidence>
<evidence type="ECO:0000256" key="3">
    <source>
        <dbReference type="ARBA" id="ARBA00022723"/>
    </source>
</evidence>
<dbReference type="InterPro" id="IPR005845">
    <property type="entry name" value="A-D-PHexomutase_a/b/a-II"/>
</dbReference>
<evidence type="ECO:0000256" key="5">
    <source>
        <dbReference type="ARBA" id="ARBA00023235"/>
    </source>
</evidence>
<dbReference type="InterPro" id="IPR005843">
    <property type="entry name" value="A-D-PHexomutase_C"/>
</dbReference>
<feature type="binding site" evidence="9">
    <location>
        <position position="244"/>
    </location>
    <ligand>
        <name>Mg(2+)</name>
        <dbReference type="ChEBI" id="CHEBI:18420"/>
    </ligand>
</feature>
<dbReference type="HAMAP" id="MF_01554_B">
    <property type="entry name" value="GlmM_B"/>
    <property type="match status" value="1"/>
</dbReference>
<dbReference type="STRING" id="159292.SAMN05192546_101408"/>
<accession>A0A1H3J5X6</accession>
<organism evidence="16 17">
    <name type="scientific">Tindallia californiensis</name>
    <dbReference type="NCBI Taxonomy" id="159292"/>
    <lineage>
        <taxon>Bacteria</taxon>
        <taxon>Bacillati</taxon>
        <taxon>Bacillota</taxon>
        <taxon>Clostridia</taxon>
        <taxon>Peptostreptococcales</taxon>
        <taxon>Tindalliaceae</taxon>
        <taxon>Tindallia</taxon>
    </lineage>
</organism>
<evidence type="ECO:0000256" key="7">
    <source>
        <dbReference type="ARBA" id="ARBA00066330"/>
    </source>
</evidence>
<dbReference type="Pfam" id="PF02880">
    <property type="entry name" value="PGM_PMM_III"/>
    <property type="match status" value="1"/>
</dbReference>
<keyword evidence="5 9" id="KW-0413">Isomerase</keyword>
<evidence type="ECO:0000256" key="11">
    <source>
        <dbReference type="RuleBase" id="RU004327"/>
    </source>
</evidence>
<dbReference type="InterPro" id="IPR016055">
    <property type="entry name" value="A-D-PHexomutase_a/b/a-I/II/III"/>
</dbReference>
<dbReference type="Pfam" id="PF00408">
    <property type="entry name" value="PGM_PMM_IV"/>
    <property type="match status" value="1"/>
</dbReference>
<keyword evidence="2 9" id="KW-0597">Phosphoprotein</keyword>
<gene>
    <name evidence="9" type="primary">glmM</name>
    <name evidence="16" type="ORF">SAMN05192546_101408</name>
</gene>
<dbReference type="GO" id="GO:0009252">
    <property type="term" value="P:peptidoglycan biosynthetic process"/>
    <property type="evidence" value="ECO:0007669"/>
    <property type="project" value="TreeGrafter"/>
</dbReference>
<feature type="binding site" description="via phosphate group" evidence="9">
    <location>
        <position position="100"/>
    </location>
    <ligand>
        <name>Mg(2+)</name>
        <dbReference type="ChEBI" id="CHEBI:18420"/>
    </ligand>
</feature>
<dbReference type="Gene3D" id="3.30.310.50">
    <property type="entry name" value="Alpha-D-phosphohexomutase, C-terminal domain"/>
    <property type="match status" value="1"/>
</dbReference>
<evidence type="ECO:0000313" key="17">
    <source>
        <dbReference type="Proteomes" id="UP000199230"/>
    </source>
</evidence>
<evidence type="ECO:0000256" key="4">
    <source>
        <dbReference type="ARBA" id="ARBA00022842"/>
    </source>
</evidence>
<dbReference type="SUPFAM" id="SSF55957">
    <property type="entry name" value="Phosphoglucomutase, C-terminal domain"/>
    <property type="match status" value="1"/>
</dbReference>
<protein>
    <recommendedName>
        <fullName evidence="8 9">Phosphoglucosamine mutase</fullName>
        <ecNumber evidence="7 9">5.4.2.10</ecNumber>
    </recommendedName>
</protein>
<feature type="domain" description="Alpha-D-phosphohexomutase alpha/beta/alpha" evidence="13">
    <location>
        <begin position="3"/>
        <end position="132"/>
    </location>
</feature>
<dbReference type="InterPro" id="IPR036900">
    <property type="entry name" value="A-D-PHexomutase_C_sf"/>
</dbReference>
<feature type="active site" description="Phosphoserine intermediate" evidence="9">
    <location>
        <position position="100"/>
    </location>
</feature>
<comment type="cofactor">
    <cofactor evidence="9">
        <name>Mg(2+)</name>
        <dbReference type="ChEBI" id="CHEBI:18420"/>
    </cofactor>
    <text evidence="9">Binds 1 Mg(2+) ion per subunit.</text>
</comment>
<dbReference type="OrthoDB" id="9806956at2"/>
<dbReference type="InterPro" id="IPR050060">
    <property type="entry name" value="Phosphoglucosamine_mutase"/>
</dbReference>
<evidence type="ECO:0000256" key="10">
    <source>
        <dbReference type="RuleBase" id="RU004326"/>
    </source>
</evidence>
<evidence type="ECO:0000256" key="8">
    <source>
        <dbReference type="ARBA" id="ARBA00068193"/>
    </source>
</evidence>
<keyword evidence="17" id="KW-1185">Reference proteome</keyword>
<keyword evidence="4 9" id="KW-0460">Magnesium</keyword>
<dbReference type="PROSITE" id="PS00710">
    <property type="entry name" value="PGM_PMM"/>
    <property type="match status" value="1"/>
</dbReference>
<evidence type="ECO:0000259" key="15">
    <source>
        <dbReference type="Pfam" id="PF02880"/>
    </source>
</evidence>
<dbReference type="InterPro" id="IPR005841">
    <property type="entry name" value="Alpha-D-phosphohexomutase_SF"/>
</dbReference>
<dbReference type="FunFam" id="3.30.310.50:FF:000001">
    <property type="entry name" value="Phosphoglucosamine mutase"/>
    <property type="match status" value="1"/>
</dbReference>
<dbReference type="GO" id="GO:0004615">
    <property type="term" value="F:phosphomannomutase activity"/>
    <property type="evidence" value="ECO:0007669"/>
    <property type="project" value="TreeGrafter"/>
</dbReference>
<feature type="domain" description="Alpha-D-phosphohexomutase alpha/beta/alpha" evidence="14">
    <location>
        <begin position="157"/>
        <end position="253"/>
    </location>
</feature>
<reference evidence="16 17" key="1">
    <citation type="submission" date="2016-10" db="EMBL/GenBank/DDBJ databases">
        <authorList>
            <person name="de Groot N.N."/>
        </authorList>
    </citation>
    <scope>NUCLEOTIDE SEQUENCE [LARGE SCALE GENOMIC DNA]</scope>
    <source>
        <strain evidence="16 17">APO</strain>
    </source>
</reference>
<evidence type="ECO:0000259" key="14">
    <source>
        <dbReference type="Pfam" id="PF02879"/>
    </source>
</evidence>
<keyword evidence="3 9" id="KW-0479">Metal-binding</keyword>
<feature type="binding site" evidence="9">
    <location>
        <position position="240"/>
    </location>
    <ligand>
        <name>Mg(2+)</name>
        <dbReference type="ChEBI" id="CHEBI:18420"/>
    </ligand>
</feature>
<dbReference type="NCBIfam" id="TIGR01455">
    <property type="entry name" value="glmM"/>
    <property type="match status" value="1"/>
</dbReference>
<dbReference type="InterPro" id="IPR006352">
    <property type="entry name" value="GlmM_bact"/>
</dbReference>
<dbReference type="GO" id="GO:0005829">
    <property type="term" value="C:cytosol"/>
    <property type="evidence" value="ECO:0007669"/>
    <property type="project" value="TreeGrafter"/>
</dbReference>
<dbReference type="GO" id="GO:0008966">
    <property type="term" value="F:phosphoglucosamine mutase activity"/>
    <property type="evidence" value="ECO:0007669"/>
    <property type="project" value="UniProtKB-UniRule"/>
</dbReference>
<name>A0A1H3J5X6_9FIRM</name>
<dbReference type="Pfam" id="PF02878">
    <property type="entry name" value="PGM_PMM_I"/>
    <property type="match status" value="1"/>
</dbReference>
<dbReference type="Pfam" id="PF02879">
    <property type="entry name" value="PGM_PMM_II"/>
    <property type="match status" value="1"/>
</dbReference>
<dbReference type="GO" id="GO:0000287">
    <property type="term" value="F:magnesium ion binding"/>
    <property type="evidence" value="ECO:0007669"/>
    <property type="project" value="UniProtKB-UniRule"/>
</dbReference>
<dbReference type="GO" id="GO:0006048">
    <property type="term" value="P:UDP-N-acetylglucosamine biosynthetic process"/>
    <property type="evidence" value="ECO:0007669"/>
    <property type="project" value="TreeGrafter"/>
</dbReference>
<evidence type="ECO:0000256" key="6">
    <source>
        <dbReference type="ARBA" id="ARBA00050364"/>
    </source>
</evidence>
<evidence type="ECO:0000256" key="9">
    <source>
        <dbReference type="HAMAP-Rule" id="MF_01554"/>
    </source>
</evidence>
<dbReference type="InterPro" id="IPR005846">
    <property type="entry name" value="A-D-PHexomutase_a/b/a-III"/>
</dbReference>
<proteinExistence type="inferred from homology"/>
<comment type="PTM">
    <text evidence="9">Activated by phosphorylation.</text>
</comment>
<dbReference type="InterPro" id="IPR016066">
    <property type="entry name" value="A-D-PHexomutase_CS"/>
</dbReference>
<dbReference type="AlphaFoldDB" id="A0A1H3J5X6"/>
<evidence type="ECO:0000256" key="1">
    <source>
        <dbReference type="ARBA" id="ARBA00010231"/>
    </source>
</evidence>
<comment type="similarity">
    <text evidence="1 9 10">Belongs to the phosphohexose mutase family.</text>
</comment>
<dbReference type="EMBL" id="FNPV01000001">
    <property type="protein sequence ID" value="SDY34594.1"/>
    <property type="molecule type" value="Genomic_DNA"/>
</dbReference>
<dbReference type="GO" id="GO:0005975">
    <property type="term" value="P:carbohydrate metabolic process"/>
    <property type="evidence" value="ECO:0007669"/>
    <property type="project" value="InterPro"/>
</dbReference>
<comment type="function">
    <text evidence="9 11">Catalyzes the conversion of glucosamine-6-phosphate to glucosamine-1-phosphate.</text>
</comment>